<dbReference type="EMBL" id="JBHTMX010000005">
    <property type="protein sequence ID" value="MFD1330716.1"/>
    <property type="molecule type" value="Genomic_DNA"/>
</dbReference>
<dbReference type="InterPro" id="IPR005564">
    <property type="entry name" value="Major_capsid_GpE"/>
</dbReference>
<dbReference type="Pfam" id="PF03864">
    <property type="entry name" value="Phage_cap_E"/>
    <property type="match status" value="1"/>
</dbReference>
<comment type="caution">
    <text evidence="1">The sequence shown here is derived from an EMBL/GenBank/DDBJ whole genome shotgun (WGS) entry which is preliminary data.</text>
</comment>
<keyword evidence="2" id="KW-1185">Reference proteome</keyword>
<reference evidence="2" key="1">
    <citation type="journal article" date="2019" name="Int. J. Syst. Evol. Microbiol.">
        <title>The Global Catalogue of Microorganisms (GCM) 10K type strain sequencing project: providing services to taxonomists for standard genome sequencing and annotation.</title>
        <authorList>
            <consortium name="The Broad Institute Genomics Platform"/>
            <consortium name="The Broad Institute Genome Sequencing Center for Infectious Disease"/>
            <person name="Wu L."/>
            <person name="Ma J."/>
        </authorList>
    </citation>
    <scope>NUCLEOTIDE SEQUENCE [LARGE SCALE GENOMIC DNA]</scope>
    <source>
        <strain evidence="2">CCUG 61696</strain>
    </source>
</reference>
<evidence type="ECO:0000313" key="2">
    <source>
        <dbReference type="Proteomes" id="UP001597171"/>
    </source>
</evidence>
<sequence length="601" mass="66533">MAFGGASYAAADLTAQSVAGWVPPLLSADGEWLGERDLSVARIRDLIRNDGWAQAAVDRQVDMTVGATFRLNAKPDAVSLGIGQDEADAFALRIEAKWRKFAEDPTFRADAERDLPVAGLIGLAARELVSVGEAVGLLRWIPRRGWPFATALQMVDADRLSNPYGVADDDELRGGVEYDRDNAAVAYHFRDGHPSDWYVGAKAHHWTRIERFERVGDWDRPKVLHLKEKRRPGQGRGVSRLVSALVKQRLLAKYSESEVKAAALNGSVVGAIYTQMGAEYAAEALGQTPGGDGVDWGAFNDARRQFYGDRRVLDEARFVTVADREPGEAIYFEIPHFPHMDYITPKDLQDMVTVLGRAGVRPRTLDDEMVKRLFTIMNKHKITREYVRSGALKGLIKDGRGRVLYDLYQAFGITKKVVDFELDDANTDVNAKCDEVLGHMQDNIRGETMTGAEAIVSPEFFNKLVGHPNVEKYWLQTQFAGQLAATERQRLGGQWGRLFEHQTLLFREYRGSAPIKSPAGGVTNERFVAANKGHAYPTGTQSAFATYDAPPHDVRYANLPGIEVSISPKVLDHGAGVELQSQSNPLALCRRPEVLVEVTTD</sequence>
<dbReference type="RefSeq" id="WP_378773901.1">
    <property type="nucleotide sequence ID" value="NZ_JBHTMX010000005.1"/>
</dbReference>
<proteinExistence type="predicted"/>
<dbReference type="Proteomes" id="UP001597171">
    <property type="component" value="Unassembled WGS sequence"/>
</dbReference>
<organism evidence="1 2">
    <name type="scientific">Methylopila musalis</name>
    <dbReference type="NCBI Taxonomy" id="1134781"/>
    <lineage>
        <taxon>Bacteria</taxon>
        <taxon>Pseudomonadati</taxon>
        <taxon>Pseudomonadota</taxon>
        <taxon>Alphaproteobacteria</taxon>
        <taxon>Hyphomicrobiales</taxon>
        <taxon>Methylopilaceae</taxon>
        <taxon>Methylopila</taxon>
    </lineage>
</organism>
<accession>A0ABW3Z384</accession>
<protein>
    <submittedName>
        <fullName evidence="1">Major capsid protein</fullName>
    </submittedName>
</protein>
<evidence type="ECO:0000313" key="1">
    <source>
        <dbReference type="EMBL" id="MFD1330716.1"/>
    </source>
</evidence>
<gene>
    <name evidence="1" type="ORF">ACFQ4O_01745</name>
</gene>
<name>A0ABW3Z384_9HYPH</name>